<evidence type="ECO:0000256" key="1">
    <source>
        <dbReference type="PROSITE-ProRule" id="PRU00042"/>
    </source>
</evidence>
<dbReference type="GO" id="GO:0008270">
    <property type="term" value="F:zinc ion binding"/>
    <property type="evidence" value="ECO:0007669"/>
    <property type="project" value="UniProtKB-KW"/>
</dbReference>
<evidence type="ECO:0000313" key="4">
    <source>
        <dbReference type="Proteomes" id="UP000694867"/>
    </source>
</evidence>
<feature type="region of interest" description="Disordered" evidence="2">
    <location>
        <begin position="963"/>
        <end position="1062"/>
    </location>
</feature>
<feature type="compositionally biased region" description="Low complexity" evidence="2">
    <location>
        <begin position="568"/>
        <end position="579"/>
    </location>
</feature>
<dbReference type="PANTHER" id="PTHR12451:SF0">
    <property type="entry name" value="ZINC FINGER PROTEIN CASTOR HOMOLOG 1"/>
    <property type="match status" value="1"/>
</dbReference>
<keyword evidence="1" id="KW-0863">Zinc-finger</keyword>
<feature type="region of interest" description="Disordered" evidence="2">
    <location>
        <begin position="568"/>
        <end position="622"/>
    </location>
</feature>
<feature type="compositionally biased region" description="Polar residues" evidence="2">
    <location>
        <begin position="979"/>
        <end position="996"/>
    </location>
</feature>
<evidence type="ECO:0000256" key="2">
    <source>
        <dbReference type="SAM" id="MobiDB-lite"/>
    </source>
</evidence>
<dbReference type="InterPro" id="IPR040373">
    <property type="entry name" value="CASZ1"/>
</dbReference>
<dbReference type="KEGG" id="goe:100907402"/>
<feature type="compositionally biased region" description="Low complexity" evidence="2">
    <location>
        <begin position="228"/>
        <end position="239"/>
    </location>
</feature>
<dbReference type="Proteomes" id="UP000694867">
    <property type="component" value="Unplaced"/>
</dbReference>
<dbReference type="PANTHER" id="PTHR12451">
    <property type="entry name" value="TRANSCRIPTION FACTOR CASTOR PROTEIN MING -RELATED"/>
    <property type="match status" value="1"/>
</dbReference>
<feature type="compositionally biased region" description="Low complexity" evidence="2">
    <location>
        <begin position="203"/>
        <end position="217"/>
    </location>
</feature>
<proteinExistence type="predicted"/>
<feature type="domain" description="C2H2-type" evidence="3">
    <location>
        <begin position="940"/>
        <end position="964"/>
    </location>
</feature>
<dbReference type="PROSITE" id="PS00028">
    <property type="entry name" value="ZINC_FINGER_C2H2_1"/>
    <property type="match status" value="6"/>
</dbReference>
<feature type="domain" description="C2H2-type" evidence="3">
    <location>
        <begin position="1204"/>
        <end position="1233"/>
    </location>
</feature>
<keyword evidence="1" id="KW-0479">Metal-binding</keyword>
<feature type="region of interest" description="Disordered" evidence="2">
    <location>
        <begin position="1"/>
        <end position="111"/>
    </location>
</feature>
<dbReference type="GeneID" id="100907402"/>
<dbReference type="GO" id="GO:0000981">
    <property type="term" value="F:DNA-binding transcription factor activity, RNA polymerase II-specific"/>
    <property type="evidence" value="ECO:0007669"/>
    <property type="project" value="TreeGrafter"/>
</dbReference>
<gene>
    <name evidence="5" type="primary">LOC100907402</name>
</gene>
<dbReference type="PROSITE" id="PS50157">
    <property type="entry name" value="ZINC_FINGER_C2H2_2"/>
    <property type="match status" value="3"/>
</dbReference>
<sequence>MPLQLASEAPRNASLLPDLTETPSCPSCPSSPGPGLVSPPSTGSLGDSPEPQSANSPQLPQNSNSKSFNKRKNFQPKSIQQDEVASTTVTDAPLDLSGEPSKRTMPPTESEIPTSVFKDYAENAVKEFLAMYGFNDAAEGILKHLPNTPFPPGKLLEMMSSFPGAVQQQPNTFFGANATNGFAPAGGNSREESSMGANVGGVSAPLSPASSSSCSSLQEHQLRTNGLQTSSTSPYPQSPDRIRDAFLANRLSHQMFPPSMCLTSNLASSSSMMTPPPQKGSTSFGAASSLLITPPATLSKPTNANTAKDGKNAALDYSRYIRRYPSSKHCGNNYCKDLNYREHYHCLDCNFRVFVKKEEMIRHFKWHKKRDESLTHGFLRYSPSDDCSIKFPDCVHNRKQTHYHCMHDKCDKCYISTSDVQMHSNYHKKDIAIIQEGFQRFRATEDCETPACQFYNQRTTHFHCIRDNCSTTFKNKADIEKHKTYHIKDEQLAKDGFRKFMKHEPCVFAGCRFNLTCNHIHCIRPGCNFVLQSSGQLYSHKRKHERQDNELAYRKMKLAQSMLPPNEASSMLSMSASADAKPESPLSNSASNSILPSSSSNGNGSFGTDNNSGRNMGFANHPPMFNTTPSINFLDDEERLPILADEDTWTRYMNRYPVGDVCKSDCDLMYREHYHCITDNCTAIISAGPSGESREANEHAASHEYQDRITQSFFHTVGKSIEADCTKDCPYYLREKHYHCLWPECGDILSSSEAPFKRLEHFKFHDINDKNSKPTKEELLARTPCATDSMNFPKKRGRPAKLDSPKTPVPTSLAVALNASAASVTPLSGQLTYKTLKMLSESRDGFKLSGNESLPDESFEGFDVFQDGAQCHDDLCSFSGKRHFHCNVERCFYATNRDDILDLHSGFHQNIDISENYEVYDSSIDCRRARCESNRKIRHFHCTRSGCDQSFVRMSAVSAHDATHETLATPVKSEPMAANLSSPEDQRNANSSPLSKKTSDGEDSPPAGSAGLKAKSSGIFSPLPKEEAPSPLPKEHSAQSLQQHFSGLLRSPSEASSDSPGNLLSPARFPALLWGLGSPQSYMPGMLSLSDLQQPNAFPLELQQQLAAQPLANPEFLYGTAGSAALGGDKRSFPFAGSASPPGVSKRPRTSNSTSTSSSSSSSTTTATGTTKSEEPVPEGYLKFRFNEDCGFASCSYREHQTHFHCTRLNCNYSFCDKTRFSQHSARHERTDSVMGDEFQQYRANLSCGRADCAFNAANPSNTAKASHYHCTKCDFVCADTNKVAAHRKRHAKLESVTSPGFAPVSK</sequence>
<dbReference type="SMART" id="SM00355">
    <property type="entry name" value="ZnF_C2H2"/>
    <property type="match status" value="9"/>
</dbReference>
<dbReference type="GO" id="GO:0005634">
    <property type="term" value="C:nucleus"/>
    <property type="evidence" value="ECO:0007669"/>
    <property type="project" value="TreeGrafter"/>
</dbReference>
<feature type="domain" description="C2H2-type" evidence="3">
    <location>
        <begin position="462"/>
        <end position="491"/>
    </location>
</feature>
<accession>A0AAJ6QND9</accession>
<dbReference type="RefSeq" id="XP_003738488.2">
    <property type="nucleotide sequence ID" value="XM_003738440.2"/>
</dbReference>
<feature type="region of interest" description="Disordered" evidence="2">
    <location>
        <begin position="184"/>
        <end position="239"/>
    </location>
</feature>
<keyword evidence="1" id="KW-0862">Zinc</keyword>
<feature type="compositionally biased region" description="Basic and acidic residues" evidence="2">
    <location>
        <begin position="1024"/>
        <end position="1037"/>
    </location>
</feature>
<name>A0AAJ6QND9_9ACAR</name>
<feature type="compositionally biased region" description="Low complexity" evidence="2">
    <location>
        <begin position="1150"/>
        <end position="1171"/>
    </location>
</feature>
<feature type="compositionally biased region" description="Low complexity" evidence="2">
    <location>
        <begin position="22"/>
        <end position="46"/>
    </location>
</feature>
<feature type="compositionally biased region" description="Polar residues" evidence="2">
    <location>
        <begin position="75"/>
        <end position="90"/>
    </location>
</feature>
<dbReference type="GO" id="GO:0000977">
    <property type="term" value="F:RNA polymerase II transcription regulatory region sequence-specific DNA binding"/>
    <property type="evidence" value="ECO:0007669"/>
    <property type="project" value="TreeGrafter"/>
</dbReference>
<dbReference type="InterPro" id="IPR013087">
    <property type="entry name" value="Znf_C2H2_type"/>
</dbReference>
<feature type="compositionally biased region" description="Polar residues" evidence="2">
    <location>
        <begin position="50"/>
        <end position="61"/>
    </location>
</feature>
<reference evidence="5" key="1">
    <citation type="submission" date="2025-08" db="UniProtKB">
        <authorList>
            <consortium name="RefSeq"/>
        </authorList>
    </citation>
    <scope>IDENTIFICATION</scope>
</reference>
<keyword evidence="4" id="KW-1185">Reference proteome</keyword>
<feature type="compositionally biased region" description="Low complexity" evidence="2">
    <location>
        <begin position="587"/>
        <end position="613"/>
    </location>
</feature>
<evidence type="ECO:0000313" key="5">
    <source>
        <dbReference type="RefSeq" id="XP_003738488.2"/>
    </source>
</evidence>
<organism evidence="4 5">
    <name type="scientific">Galendromus occidentalis</name>
    <name type="common">western predatory mite</name>
    <dbReference type="NCBI Taxonomy" id="34638"/>
    <lineage>
        <taxon>Eukaryota</taxon>
        <taxon>Metazoa</taxon>
        <taxon>Ecdysozoa</taxon>
        <taxon>Arthropoda</taxon>
        <taxon>Chelicerata</taxon>
        <taxon>Arachnida</taxon>
        <taxon>Acari</taxon>
        <taxon>Parasitiformes</taxon>
        <taxon>Mesostigmata</taxon>
        <taxon>Gamasina</taxon>
        <taxon>Phytoseioidea</taxon>
        <taxon>Phytoseiidae</taxon>
        <taxon>Typhlodrominae</taxon>
        <taxon>Galendromus</taxon>
    </lineage>
</organism>
<evidence type="ECO:0000259" key="3">
    <source>
        <dbReference type="PROSITE" id="PS50157"/>
    </source>
</evidence>
<dbReference type="GO" id="GO:0045944">
    <property type="term" value="P:positive regulation of transcription by RNA polymerase II"/>
    <property type="evidence" value="ECO:0007669"/>
    <property type="project" value="TreeGrafter"/>
</dbReference>
<feature type="region of interest" description="Disordered" evidence="2">
    <location>
        <begin position="1133"/>
        <end position="1176"/>
    </location>
</feature>
<feature type="compositionally biased region" description="Polar residues" evidence="2">
    <location>
        <begin position="1053"/>
        <end position="1062"/>
    </location>
</feature>
<protein>
    <submittedName>
        <fullName evidence="5">Zinc finger protein castor homolog 1-like</fullName>
    </submittedName>
</protein>
<dbReference type="GO" id="GO:0045664">
    <property type="term" value="P:regulation of neuron differentiation"/>
    <property type="evidence" value="ECO:0007669"/>
    <property type="project" value="TreeGrafter"/>
</dbReference>